<evidence type="ECO:0000313" key="3">
    <source>
        <dbReference type="Proteomes" id="UP001642484"/>
    </source>
</evidence>
<keyword evidence="3" id="KW-1185">Reference proteome</keyword>
<gene>
    <name evidence="2" type="ORF">CCMP2556_LOCUS34391</name>
</gene>
<reference evidence="2 3" key="1">
    <citation type="submission" date="2024-02" db="EMBL/GenBank/DDBJ databases">
        <authorList>
            <person name="Chen Y."/>
            <person name="Shah S."/>
            <person name="Dougan E. K."/>
            <person name="Thang M."/>
            <person name="Chan C."/>
        </authorList>
    </citation>
    <scope>NUCLEOTIDE SEQUENCE [LARGE SCALE GENOMIC DNA]</scope>
</reference>
<accession>A0ABP0P1P8</accession>
<protein>
    <submittedName>
        <fullName evidence="2">Uncharacterized protein</fullName>
    </submittedName>
</protein>
<organism evidence="2 3">
    <name type="scientific">Durusdinium trenchii</name>
    <dbReference type="NCBI Taxonomy" id="1381693"/>
    <lineage>
        <taxon>Eukaryota</taxon>
        <taxon>Sar</taxon>
        <taxon>Alveolata</taxon>
        <taxon>Dinophyceae</taxon>
        <taxon>Suessiales</taxon>
        <taxon>Symbiodiniaceae</taxon>
        <taxon>Durusdinium</taxon>
    </lineage>
</organism>
<dbReference type="Proteomes" id="UP001642484">
    <property type="component" value="Unassembled WGS sequence"/>
</dbReference>
<evidence type="ECO:0000256" key="1">
    <source>
        <dbReference type="SAM" id="MobiDB-lite"/>
    </source>
</evidence>
<name>A0ABP0P1P8_9DINO</name>
<comment type="caution">
    <text evidence="2">The sequence shown here is derived from an EMBL/GenBank/DDBJ whole genome shotgun (WGS) entry which is preliminary data.</text>
</comment>
<feature type="region of interest" description="Disordered" evidence="1">
    <location>
        <begin position="39"/>
        <end position="63"/>
    </location>
</feature>
<sequence>MFGDYLGWCHHIIEACGFHMVSQLSTYRQFCSWLGTQKSETTTTSTPKSSPSPSASVKSRGSAEVKPLKRALAYMNLEEVLPPDEDALTTPKQSLKKPRFADQVANALETPFKVVTNQSVKKPGGFLNEFNGFDLVKLGVPLEARPLANKEYKGKKGYTVTSPTGAAIEVLVVAEAYVVKRCGTVAGGEGPEFSTLKSGQVTWSKFDGPAKAWEVAKKRAYFV</sequence>
<proteinExistence type="predicted"/>
<dbReference type="EMBL" id="CAXAMN010022473">
    <property type="protein sequence ID" value="CAK9069958.1"/>
    <property type="molecule type" value="Genomic_DNA"/>
</dbReference>
<feature type="compositionally biased region" description="Low complexity" evidence="1">
    <location>
        <begin position="39"/>
        <end position="59"/>
    </location>
</feature>
<evidence type="ECO:0000313" key="2">
    <source>
        <dbReference type="EMBL" id="CAK9069958.1"/>
    </source>
</evidence>